<dbReference type="OrthoDB" id="8478049at2"/>
<name>A0A437QWN2_9PROT</name>
<protein>
    <submittedName>
        <fullName evidence="2">Uncharacterized protein</fullName>
    </submittedName>
</protein>
<sequence length="221" mass="24047">MVGSVPLAEAQNAAVTPKGDGGVTVEGADEGAAEFKQIFQFGKKKPQTVAPKKPSMDYDAEIKKAKAAGDYFKAAILKNCQRVSPGTTLTTSPATAAIMRQYCTPRDFDIAVDAKQLHKGPIRTDPPVAAKQESGRQPDPAVEACRRETLDHVITCAKVTDYQNCETWGCPEIIQCDKRLTSCDDHGSPYNESGNFYCDTRNWRTRDFDLNALLARTCPGG</sequence>
<proteinExistence type="predicted"/>
<dbReference type="EMBL" id="SADE01000001">
    <property type="protein sequence ID" value="RVU38940.1"/>
    <property type="molecule type" value="Genomic_DNA"/>
</dbReference>
<accession>A0A437QWN2</accession>
<feature type="region of interest" description="Disordered" evidence="1">
    <location>
        <begin position="1"/>
        <end position="22"/>
    </location>
</feature>
<evidence type="ECO:0000256" key="1">
    <source>
        <dbReference type="SAM" id="MobiDB-lite"/>
    </source>
</evidence>
<dbReference type="RefSeq" id="WP_127764312.1">
    <property type="nucleotide sequence ID" value="NZ_SADE01000001.1"/>
</dbReference>
<evidence type="ECO:0000313" key="2">
    <source>
        <dbReference type="EMBL" id="RVU38940.1"/>
    </source>
</evidence>
<comment type="caution">
    <text evidence="2">The sequence shown here is derived from an EMBL/GenBank/DDBJ whole genome shotgun (WGS) entry which is preliminary data.</text>
</comment>
<keyword evidence="3" id="KW-1185">Reference proteome</keyword>
<reference evidence="3" key="1">
    <citation type="submission" date="2019-01" db="EMBL/GenBank/DDBJ databases">
        <title>Gri0909 isolated from a small marine red alga.</title>
        <authorList>
            <person name="Kim J."/>
            <person name="Jeong S.E."/>
            <person name="Jeon C.O."/>
        </authorList>
    </citation>
    <scope>NUCLEOTIDE SEQUENCE [LARGE SCALE GENOMIC DNA]</scope>
    <source>
        <strain evidence="3">Gri0909</strain>
    </source>
</reference>
<evidence type="ECO:0000313" key="3">
    <source>
        <dbReference type="Proteomes" id="UP000287447"/>
    </source>
</evidence>
<gene>
    <name evidence="2" type="ORF">EOI86_06660</name>
</gene>
<organism evidence="2 3">
    <name type="scientific">Hwanghaeella grinnelliae</name>
    <dbReference type="NCBI Taxonomy" id="2500179"/>
    <lineage>
        <taxon>Bacteria</taxon>
        <taxon>Pseudomonadati</taxon>
        <taxon>Pseudomonadota</taxon>
        <taxon>Alphaproteobacteria</taxon>
        <taxon>Rhodospirillales</taxon>
        <taxon>Rhodospirillaceae</taxon>
        <taxon>Hwanghaeella</taxon>
    </lineage>
</organism>
<dbReference type="Proteomes" id="UP000287447">
    <property type="component" value="Unassembled WGS sequence"/>
</dbReference>
<dbReference type="AlphaFoldDB" id="A0A437QWN2"/>